<dbReference type="InterPro" id="IPR001851">
    <property type="entry name" value="ABC_transp_permease"/>
</dbReference>
<feature type="transmembrane region" description="Helical" evidence="7">
    <location>
        <begin position="225"/>
        <end position="248"/>
    </location>
</feature>
<gene>
    <name evidence="8" type="ORF">GCM10020369_48620</name>
</gene>
<dbReference type="Pfam" id="PF02653">
    <property type="entry name" value="BPD_transp_2"/>
    <property type="match status" value="1"/>
</dbReference>
<feature type="transmembrane region" description="Helical" evidence="7">
    <location>
        <begin position="333"/>
        <end position="352"/>
    </location>
</feature>
<feature type="region of interest" description="Disordered" evidence="6">
    <location>
        <begin position="1"/>
        <end position="59"/>
    </location>
</feature>
<dbReference type="PANTHER" id="PTHR32196">
    <property type="entry name" value="ABC TRANSPORTER PERMEASE PROTEIN YPHD-RELATED-RELATED"/>
    <property type="match status" value="1"/>
</dbReference>
<feature type="transmembrane region" description="Helical" evidence="7">
    <location>
        <begin position="187"/>
        <end position="205"/>
    </location>
</feature>
<feature type="compositionally biased region" description="Low complexity" evidence="6">
    <location>
        <begin position="1"/>
        <end position="21"/>
    </location>
</feature>
<keyword evidence="2" id="KW-1003">Cell membrane</keyword>
<name>A0ABP6T3B5_9ACTN</name>
<dbReference type="RefSeq" id="WP_345730501.1">
    <property type="nucleotide sequence ID" value="NZ_BAAAYN010000031.1"/>
</dbReference>
<evidence type="ECO:0000256" key="3">
    <source>
        <dbReference type="ARBA" id="ARBA00022692"/>
    </source>
</evidence>
<feature type="transmembrane region" description="Helical" evidence="7">
    <location>
        <begin position="358"/>
        <end position="374"/>
    </location>
</feature>
<dbReference type="Proteomes" id="UP001501676">
    <property type="component" value="Unassembled WGS sequence"/>
</dbReference>
<evidence type="ECO:0000256" key="6">
    <source>
        <dbReference type="SAM" id="MobiDB-lite"/>
    </source>
</evidence>
<evidence type="ECO:0000256" key="5">
    <source>
        <dbReference type="ARBA" id="ARBA00023136"/>
    </source>
</evidence>
<feature type="transmembrane region" description="Helical" evidence="7">
    <location>
        <begin position="278"/>
        <end position="299"/>
    </location>
</feature>
<feature type="transmembrane region" description="Helical" evidence="7">
    <location>
        <begin position="154"/>
        <end position="175"/>
    </location>
</feature>
<evidence type="ECO:0000256" key="4">
    <source>
        <dbReference type="ARBA" id="ARBA00022989"/>
    </source>
</evidence>
<comment type="subcellular location">
    <subcellularLocation>
        <location evidence="1">Cell membrane</location>
        <topology evidence="1">Multi-pass membrane protein</topology>
    </subcellularLocation>
</comment>
<reference evidence="9" key="1">
    <citation type="journal article" date="2019" name="Int. J. Syst. Evol. Microbiol.">
        <title>The Global Catalogue of Microorganisms (GCM) 10K type strain sequencing project: providing services to taxonomists for standard genome sequencing and annotation.</title>
        <authorList>
            <consortium name="The Broad Institute Genomics Platform"/>
            <consortium name="The Broad Institute Genome Sequencing Center for Infectious Disease"/>
            <person name="Wu L."/>
            <person name="Ma J."/>
        </authorList>
    </citation>
    <scope>NUCLEOTIDE SEQUENCE [LARGE SCALE GENOMIC DNA]</scope>
    <source>
        <strain evidence="9">JCM 9458</strain>
    </source>
</reference>
<keyword evidence="9" id="KW-1185">Reference proteome</keyword>
<dbReference type="CDD" id="cd06579">
    <property type="entry name" value="TM_PBP1_transp_AraH_like"/>
    <property type="match status" value="1"/>
</dbReference>
<proteinExistence type="predicted"/>
<keyword evidence="5 7" id="KW-0472">Membrane</keyword>
<protein>
    <submittedName>
        <fullName evidence="8">ABC transporter permease</fullName>
    </submittedName>
</protein>
<accession>A0ABP6T3B5</accession>
<evidence type="ECO:0000256" key="1">
    <source>
        <dbReference type="ARBA" id="ARBA00004651"/>
    </source>
</evidence>
<evidence type="ECO:0000313" key="9">
    <source>
        <dbReference type="Proteomes" id="UP001501676"/>
    </source>
</evidence>
<feature type="transmembrane region" description="Helical" evidence="7">
    <location>
        <begin position="109"/>
        <end position="142"/>
    </location>
</feature>
<keyword evidence="4 7" id="KW-1133">Transmembrane helix</keyword>
<organism evidence="8 9">
    <name type="scientific">Cryptosporangium minutisporangium</name>
    <dbReference type="NCBI Taxonomy" id="113569"/>
    <lineage>
        <taxon>Bacteria</taxon>
        <taxon>Bacillati</taxon>
        <taxon>Actinomycetota</taxon>
        <taxon>Actinomycetes</taxon>
        <taxon>Cryptosporangiales</taxon>
        <taxon>Cryptosporangiaceae</taxon>
        <taxon>Cryptosporangium</taxon>
    </lineage>
</organism>
<feature type="transmembrane region" description="Helical" evidence="7">
    <location>
        <begin position="75"/>
        <end position="97"/>
    </location>
</feature>
<evidence type="ECO:0000256" key="2">
    <source>
        <dbReference type="ARBA" id="ARBA00022475"/>
    </source>
</evidence>
<sequence>MSAPEGAAASAADAGGAPADATESTVAAPPTSDGSAARSGAPAGEPDVGNGTADDWNEEDEQQSLLQRIGALQSVWILGVLLLIVVFFSIAGGDRFLSTSNFSLISQNVAVWAVIAVGMTFVIVTSGIDLSVGSVLVFSSVIAAKTMDGMGGEGYGVAAVGILAALVSGLAWGLINGFLVAKAKIPPLIVTLGSLSVALGLAQVITNGIDIRSVPEVMTDFNTYIKILGIPALPFTALIVVVIGGVVLHRTRFGRYTYAVGSNELAARRVGVRVDRHLIMVYGLAGLLSGFAAVLALAQFGTTTIAGQSLTNLNVIAAVVIGGTSIFGGEGSIFGTVVGLFIPAVLQAGFVIIGVEPFWQGVAVGTVLVAAVYFDQSRRAAAARGAGSKRSSLRTVLLRNR</sequence>
<evidence type="ECO:0000256" key="7">
    <source>
        <dbReference type="SAM" id="Phobius"/>
    </source>
</evidence>
<feature type="transmembrane region" description="Helical" evidence="7">
    <location>
        <begin position="305"/>
        <end position="326"/>
    </location>
</feature>
<keyword evidence="3 7" id="KW-0812">Transmembrane</keyword>
<comment type="caution">
    <text evidence="8">The sequence shown here is derived from an EMBL/GenBank/DDBJ whole genome shotgun (WGS) entry which is preliminary data.</text>
</comment>
<dbReference type="PANTHER" id="PTHR32196:SF72">
    <property type="entry name" value="RIBOSE IMPORT PERMEASE PROTEIN RBSC"/>
    <property type="match status" value="1"/>
</dbReference>
<evidence type="ECO:0000313" key="8">
    <source>
        <dbReference type="EMBL" id="GAA3391284.1"/>
    </source>
</evidence>
<dbReference type="EMBL" id="BAAAYN010000031">
    <property type="protein sequence ID" value="GAA3391284.1"/>
    <property type="molecule type" value="Genomic_DNA"/>
</dbReference>